<dbReference type="Proteomes" id="UP000500826">
    <property type="component" value="Chromosome"/>
</dbReference>
<evidence type="ECO:0000313" key="2">
    <source>
        <dbReference type="Proteomes" id="UP000500826"/>
    </source>
</evidence>
<gene>
    <name evidence="1" type="ORF">HK414_22505</name>
</gene>
<organism evidence="1 2">
    <name type="scientific">Ramlibacter terrae</name>
    <dbReference type="NCBI Taxonomy" id="2732511"/>
    <lineage>
        <taxon>Bacteria</taxon>
        <taxon>Pseudomonadati</taxon>
        <taxon>Pseudomonadota</taxon>
        <taxon>Betaproteobacteria</taxon>
        <taxon>Burkholderiales</taxon>
        <taxon>Comamonadaceae</taxon>
        <taxon>Ramlibacter</taxon>
    </lineage>
</organism>
<protein>
    <submittedName>
        <fullName evidence="1">Uncharacterized protein</fullName>
    </submittedName>
</protein>
<sequence>MAAASSHVEPLDDEALLFVRWLHLQDLARYAQRYVERHRTTDWLAWADDQVREHVQRQLAARAGLQPHELRTVLALLRVDMPHAPKTRIAIEVHGPYSNEYVDRVQAIVQSMVNDALAKAEANRRRRYEALVRELSKDVKFKRFGE</sequence>
<reference evidence="1 2" key="1">
    <citation type="submission" date="2020-05" db="EMBL/GenBank/DDBJ databases">
        <title>Ramlibacter rhizophilus sp. nov., isolated from rhizosphere soil of national flower Mugunghwa from South Korea.</title>
        <authorList>
            <person name="Zheng-Fei Y."/>
            <person name="Huan T."/>
        </authorList>
    </citation>
    <scope>NUCLEOTIDE SEQUENCE [LARGE SCALE GENOMIC DNA]</scope>
    <source>
        <strain evidence="1 2">H242</strain>
    </source>
</reference>
<proteinExistence type="predicted"/>
<accession>A0ABX6P4Z1</accession>
<dbReference type="EMBL" id="CP053418">
    <property type="protein sequence ID" value="QJW85196.1"/>
    <property type="molecule type" value="Genomic_DNA"/>
</dbReference>
<keyword evidence="2" id="KW-1185">Reference proteome</keyword>
<name>A0ABX6P4Z1_9BURK</name>
<evidence type="ECO:0000313" key="1">
    <source>
        <dbReference type="EMBL" id="QJW85196.1"/>
    </source>
</evidence>